<feature type="transmembrane region" description="Helical" evidence="1">
    <location>
        <begin position="41"/>
        <end position="61"/>
    </location>
</feature>
<keyword evidence="1" id="KW-0812">Transmembrane</keyword>
<dbReference type="AlphaFoldDB" id="A0A1X7LU23"/>
<dbReference type="PANTHER" id="PTHR33490:SF3">
    <property type="entry name" value="CONSERVED INTEGRAL MEMBRANE PROTEIN"/>
    <property type="match status" value="1"/>
</dbReference>
<feature type="domain" description="Transglutaminase-like" evidence="2">
    <location>
        <begin position="306"/>
        <end position="368"/>
    </location>
</feature>
<dbReference type="STRING" id="1852522.SAMN06295960_4316"/>
<evidence type="ECO:0000313" key="3">
    <source>
        <dbReference type="EMBL" id="SMG57004.1"/>
    </source>
</evidence>
<reference evidence="3 4" key="1">
    <citation type="submission" date="2017-04" db="EMBL/GenBank/DDBJ databases">
        <authorList>
            <person name="Afonso C.L."/>
            <person name="Miller P.J."/>
            <person name="Scott M.A."/>
            <person name="Spackman E."/>
            <person name="Goraichik I."/>
            <person name="Dimitrov K.M."/>
            <person name="Suarez D.L."/>
            <person name="Swayne D.E."/>
        </authorList>
    </citation>
    <scope>NUCLEOTIDE SEQUENCE [LARGE SCALE GENOMIC DNA]</scope>
    <source>
        <strain evidence="3 4">11</strain>
    </source>
</reference>
<keyword evidence="1" id="KW-0472">Membrane</keyword>
<proteinExistence type="predicted"/>
<protein>
    <submittedName>
        <fullName evidence="3">Transglutaminase-like superfamily protein</fullName>
    </submittedName>
</protein>
<dbReference type="Proteomes" id="UP000193834">
    <property type="component" value="Unassembled WGS sequence"/>
</dbReference>
<keyword evidence="1" id="KW-1133">Transmembrane helix</keyword>
<organism evidence="3 4">
    <name type="scientific">Paenibacillus aquistagni</name>
    <dbReference type="NCBI Taxonomy" id="1852522"/>
    <lineage>
        <taxon>Bacteria</taxon>
        <taxon>Bacillati</taxon>
        <taxon>Bacillota</taxon>
        <taxon>Bacilli</taxon>
        <taxon>Bacillales</taxon>
        <taxon>Paenibacillaceae</taxon>
        <taxon>Paenibacillus</taxon>
    </lineage>
</organism>
<dbReference type="Gene3D" id="3.10.620.30">
    <property type="match status" value="1"/>
</dbReference>
<dbReference type="PANTHER" id="PTHR33490">
    <property type="entry name" value="BLR5614 PROTEIN-RELATED"/>
    <property type="match status" value="1"/>
</dbReference>
<keyword evidence="4" id="KW-1185">Reference proteome</keyword>
<dbReference type="Pfam" id="PF01841">
    <property type="entry name" value="Transglut_core"/>
    <property type="match status" value="1"/>
</dbReference>
<dbReference type="InterPro" id="IPR002931">
    <property type="entry name" value="Transglutaminase-like"/>
</dbReference>
<evidence type="ECO:0000313" key="4">
    <source>
        <dbReference type="Proteomes" id="UP000193834"/>
    </source>
</evidence>
<evidence type="ECO:0000259" key="2">
    <source>
        <dbReference type="SMART" id="SM00460"/>
    </source>
</evidence>
<feature type="transmembrane region" description="Helical" evidence="1">
    <location>
        <begin position="160"/>
        <end position="185"/>
    </location>
</feature>
<feature type="transmembrane region" description="Helical" evidence="1">
    <location>
        <begin position="107"/>
        <end position="133"/>
    </location>
</feature>
<dbReference type="EMBL" id="FXAZ01000007">
    <property type="protein sequence ID" value="SMG57004.1"/>
    <property type="molecule type" value="Genomic_DNA"/>
</dbReference>
<gene>
    <name evidence="3" type="ORF">SAMN06295960_4316</name>
</gene>
<name>A0A1X7LU23_9BACL</name>
<sequence>MIAMWNDMIQANVVTILFLLILIVNIWRGMKRGGTGSMQHLFFTIIDVALTVLSIFVAYQISQAFSPIVLDWLKKLDLQVPVKELAWWENIYYTAVISLRDLALLRFAALFLLLYLVIRSVAGGLVGALFYLWSNDEGRARSLSNADGSQSSAARFGSGLLGALLGGITGAVRILLLVVLLFGFVTLNPGSPVSRHIQQSNAYQLAAGQAVEPFAGDWVTANLPVFTAEVKNQLTALMQQRYDVIDIQLPKDIEKAALEVTKDAATQEEKARKLYDWVGSRVSYDWNKANQYIEQRIWKEQTPQDTFETKKGVCIDYARLYALMARAVGLEVRVVTGLGYDGKGGYGPHAWNTVLVEDKGWISLDATWASTGDWFNSPNFESTHIPDQQAASGT</sequence>
<dbReference type="InterPro" id="IPR038765">
    <property type="entry name" value="Papain-like_cys_pep_sf"/>
</dbReference>
<evidence type="ECO:0000256" key="1">
    <source>
        <dbReference type="SAM" id="Phobius"/>
    </source>
</evidence>
<dbReference type="SMART" id="SM00460">
    <property type="entry name" value="TGc"/>
    <property type="match status" value="1"/>
</dbReference>
<dbReference type="SUPFAM" id="SSF54001">
    <property type="entry name" value="Cysteine proteinases"/>
    <property type="match status" value="1"/>
</dbReference>
<feature type="transmembrane region" description="Helical" evidence="1">
    <location>
        <begin position="12"/>
        <end position="29"/>
    </location>
</feature>
<accession>A0A1X7LU23</accession>